<feature type="compositionally biased region" description="Low complexity" evidence="1">
    <location>
        <begin position="17"/>
        <end position="50"/>
    </location>
</feature>
<feature type="compositionally biased region" description="Basic and acidic residues" evidence="1">
    <location>
        <begin position="77"/>
        <end position="87"/>
    </location>
</feature>
<accession>A0AAV9A2B3</accession>
<dbReference type="Proteomes" id="UP001179952">
    <property type="component" value="Unassembled WGS sequence"/>
</dbReference>
<feature type="compositionally biased region" description="Low complexity" evidence="1">
    <location>
        <begin position="62"/>
        <end position="76"/>
    </location>
</feature>
<feature type="compositionally biased region" description="Gly residues" evidence="1">
    <location>
        <begin position="169"/>
        <end position="178"/>
    </location>
</feature>
<dbReference type="AlphaFoldDB" id="A0AAV9A2B3"/>
<evidence type="ECO:0000313" key="3">
    <source>
        <dbReference type="Proteomes" id="UP001179952"/>
    </source>
</evidence>
<gene>
    <name evidence="2" type="ORF">QJS04_geneDACA024904</name>
</gene>
<evidence type="ECO:0000313" key="2">
    <source>
        <dbReference type="EMBL" id="KAK1258257.1"/>
    </source>
</evidence>
<reference evidence="2" key="1">
    <citation type="journal article" date="2023" name="Nat. Commun.">
        <title>Diploid and tetraploid genomes of Acorus and the evolution of monocots.</title>
        <authorList>
            <person name="Ma L."/>
            <person name="Liu K.W."/>
            <person name="Li Z."/>
            <person name="Hsiao Y.Y."/>
            <person name="Qi Y."/>
            <person name="Fu T."/>
            <person name="Tang G.D."/>
            <person name="Zhang D."/>
            <person name="Sun W.H."/>
            <person name="Liu D.K."/>
            <person name="Li Y."/>
            <person name="Chen G.Z."/>
            <person name="Liu X.D."/>
            <person name="Liao X.Y."/>
            <person name="Jiang Y.T."/>
            <person name="Yu X."/>
            <person name="Hao Y."/>
            <person name="Huang J."/>
            <person name="Zhao X.W."/>
            <person name="Ke S."/>
            <person name="Chen Y.Y."/>
            <person name="Wu W.L."/>
            <person name="Hsu J.L."/>
            <person name="Lin Y.F."/>
            <person name="Huang M.D."/>
            <person name="Li C.Y."/>
            <person name="Huang L."/>
            <person name="Wang Z.W."/>
            <person name="Zhao X."/>
            <person name="Zhong W.Y."/>
            <person name="Peng D.H."/>
            <person name="Ahmad S."/>
            <person name="Lan S."/>
            <person name="Zhang J.S."/>
            <person name="Tsai W.C."/>
            <person name="Van de Peer Y."/>
            <person name="Liu Z.J."/>
        </authorList>
    </citation>
    <scope>NUCLEOTIDE SEQUENCE</scope>
    <source>
        <strain evidence="2">SCP</strain>
    </source>
</reference>
<dbReference type="EMBL" id="JAUJYN010000022">
    <property type="protein sequence ID" value="KAK1258257.1"/>
    <property type="molecule type" value="Genomic_DNA"/>
</dbReference>
<feature type="region of interest" description="Disordered" evidence="1">
    <location>
        <begin position="124"/>
        <end position="201"/>
    </location>
</feature>
<feature type="region of interest" description="Disordered" evidence="1">
    <location>
        <begin position="1"/>
        <end position="106"/>
    </location>
</feature>
<organism evidence="2 3">
    <name type="scientific">Acorus gramineus</name>
    <name type="common">Dwarf sweet flag</name>
    <dbReference type="NCBI Taxonomy" id="55184"/>
    <lineage>
        <taxon>Eukaryota</taxon>
        <taxon>Viridiplantae</taxon>
        <taxon>Streptophyta</taxon>
        <taxon>Embryophyta</taxon>
        <taxon>Tracheophyta</taxon>
        <taxon>Spermatophyta</taxon>
        <taxon>Magnoliopsida</taxon>
        <taxon>Liliopsida</taxon>
        <taxon>Acoraceae</taxon>
        <taxon>Acorus</taxon>
    </lineage>
</organism>
<protein>
    <submittedName>
        <fullName evidence="2">Uncharacterized protein</fullName>
    </submittedName>
</protein>
<evidence type="ECO:0000256" key="1">
    <source>
        <dbReference type="SAM" id="MobiDB-lite"/>
    </source>
</evidence>
<keyword evidence="3" id="KW-1185">Reference proteome</keyword>
<feature type="compositionally biased region" description="Pro residues" evidence="1">
    <location>
        <begin position="51"/>
        <end position="61"/>
    </location>
</feature>
<comment type="caution">
    <text evidence="2">The sequence shown here is derived from an EMBL/GenBank/DDBJ whole genome shotgun (WGS) entry which is preliminary data.</text>
</comment>
<name>A0AAV9A2B3_ACOGR</name>
<sequence>MSGQGQQGLNVVPTVTVMSSAPPAVTPSPSSSMRSLRRSSPPRSPSATSCAPPPLPSPRPSTSPVTASSTSSSRMSDPPHSRSDPARRTSPAPPPQIRALLQVRPLEIRQGPSVPCLVRARDRGARGAGVNADVVPDARLGDQDHESEGEFAGERGEAEDREQDKLHQGGAGRAGEGGLFQAEGGTGVQEEGDREADGGGEGVRGLRRWISVGVADGGFRYIRVDEERDAQLFYYFMKSERSPGCSFFSMPWHMRLVYTVSFLSFFLF</sequence>
<feature type="compositionally biased region" description="Basic and acidic residues" evidence="1">
    <location>
        <begin position="139"/>
        <end position="167"/>
    </location>
</feature>
<proteinExistence type="predicted"/>
<reference evidence="2" key="2">
    <citation type="submission" date="2023-06" db="EMBL/GenBank/DDBJ databases">
        <authorList>
            <person name="Ma L."/>
            <person name="Liu K.-W."/>
            <person name="Li Z."/>
            <person name="Hsiao Y.-Y."/>
            <person name="Qi Y."/>
            <person name="Fu T."/>
            <person name="Tang G."/>
            <person name="Zhang D."/>
            <person name="Sun W.-H."/>
            <person name="Liu D.-K."/>
            <person name="Li Y."/>
            <person name="Chen G.-Z."/>
            <person name="Liu X.-D."/>
            <person name="Liao X.-Y."/>
            <person name="Jiang Y.-T."/>
            <person name="Yu X."/>
            <person name="Hao Y."/>
            <person name="Huang J."/>
            <person name="Zhao X.-W."/>
            <person name="Ke S."/>
            <person name="Chen Y.-Y."/>
            <person name="Wu W.-L."/>
            <person name="Hsu J.-L."/>
            <person name="Lin Y.-F."/>
            <person name="Huang M.-D."/>
            <person name="Li C.-Y."/>
            <person name="Huang L."/>
            <person name="Wang Z.-W."/>
            <person name="Zhao X."/>
            <person name="Zhong W.-Y."/>
            <person name="Peng D.-H."/>
            <person name="Ahmad S."/>
            <person name="Lan S."/>
            <person name="Zhang J.-S."/>
            <person name="Tsai W.-C."/>
            <person name="Van De Peer Y."/>
            <person name="Liu Z.-J."/>
        </authorList>
    </citation>
    <scope>NUCLEOTIDE SEQUENCE</scope>
    <source>
        <strain evidence="2">SCP</strain>
        <tissue evidence="2">Leaves</tissue>
    </source>
</reference>